<evidence type="ECO:0000313" key="2">
    <source>
        <dbReference type="Proteomes" id="UP000322873"/>
    </source>
</evidence>
<dbReference type="Proteomes" id="UP000322873">
    <property type="component" value="Unassembled WGS sequence"/>
</dbReference>
<dbReference type="AlphaFoldDB" id="A0A5M9JJ05"/>
<evidence type="ECO:0000313" key="1">
    <source>
        <dbReference type="EMBL" id="KAA8569434.1"/>
    </source>
</evidence>
<protein>
    <submittedName>
        <fullName evidence="1">Uncharacterized protein</fullName>
    </submittedName>
</protein>
<organism evidence="1 2">
    <name type="scientific">Monilinia fructicola</name>
    <name type="common">Brown rot fungus</name>
    <name type="synonym">Ciboria fructicola</name>
    <dbReference type="NCBI Taxonomy" id="38448"/>
    <lineage>
        <taxon>Eukaryota</taxon>
        <taxon>Fungi</taxon>
        <taxon>Dikarya</taxon>
        <taxon>Ascomycota</taxon>
        <taxon>Pezizomycotina</taxon>
        <taxon>Leotiomycetes</taxon>
        <taxon>Helotiales</taxon>
        <taxon>Sclerotiniaceae</taxon>
        <taxon>Monilinia</taxon>
    </lineage>
</organism>
<reference evidence="1 2" key="1">
    <citation type="submission" date="2019-06" db="EMBL/GenBank/DDBJ databases">
        <title>Genome Sequence of the Brown Rot Fungal Pathogen Monilinia fructicola.</title>
        <authorList>
            <person name="De Miccolis Angelini R.M."/>
            <person name="Landi L."/>
            <person name="Abate D."/>
            <person name="Pollastro S."/>
            <person name="Romanazzi G."/>
            <person name="Faretra F."/>
        </authorList>
    </citation>
    <scope>NUCLEOTIDE SEQUENCE [LARGE SCALE GENOMIC DNA]</scope>
    <source>
        <strain evidence="1 2">Mfrc123</strain>
    </source>
</reference>
<proteinExistence type="predicted"/>
<keyword evidence="2" id="KW-1185">Reference proteome</keyword>
<gene>
    <name evidence="1" type="ORF">EYC84_001070</name>
</gene>
<comment type="caution">
    <text evidence="1">The sequence shown here is derived from an EMBL/GenBank/DDBJ whole genome shotgun (WGS) entry which is preliminary data.</text>
</comment>
<accession>A0A5M9JJ05</accession>
<name>A0A5M9JJ05_MONFR</name>
<sequence>MRTRRHRHDKLIKGHVIQLTRGNLWLGTLAHGGGDYGLYLRLVGMGRMEIFAFMNTNDGASLDSDGWYIQELQAIGIYNIDFDARFPCPSSYYT</sequence>
<dbReference type="EMBL" id="VICG01000008">
    <property type="protein sequence ID" value="KAA8569434.1"/>
    <property type="molecule type" value="Genomic_DNA"/>
</dbReference>